<dbReference type="RefSeq" id="WP_187479263.1">
    <property type="nucleotide sequence ID" value="NZ_CP060697.1"/>
</dbReference>
<name>A0A7G9L109_9SPHN</name>
<keyword evidence="2" id="KW-1185">Reference proteome</keyword>
<gene>
    <name evidence="1" type="ORF">H8M03_09820</name>
</gene>
<protein>
    <submittedName>
        <fullName evidence="1">DUF3089 domain-containing protein</fullName>
    </submittedName>
</protein>
<dbReference type="Pfam" id="PF11288">
    <property type="entry name" value="DUF3089"/>
    <property type="match status" value="1"/>
</dbReference>
<accession>A0A7G9L109</accession>
<organism evidence="1 2">
    <name type="scientific">Sphingomonas sabuli</name>
    <dbReference type="NCBI Taxonomy" id="2764186"/>
    <lineage>
        <taxon>Bacteria</taxon>
        <taxon>Pseudomonadati</taxon>
        <taxon>Pseudomonadota</taxon>
        <taxon>Alphaproteobacteria</taxon>
        <taxon>Sphingomonadales</taxon>
        <taxon>Sphingomonadaceae</taxon>
        <taxon>Sphingomonas</taxon>
    </lineage>
</organism>
<dbReference type="InterPro" id="IPR029058">
    <property type="entry name" value="AB_hydrolase_fold"/>
</dbReference>
<proteinExistence type="predicted"/>
<dbReference type="AlphaFoldDB" id="A0A7G9L109"/>
<sequence>MEKFITGVIAALSPAQPANAQAAPVPPPDYAVQANWLCLPGRKDACSDPLPTTALTAAGYGSNGQVAPARNAPVDCFYVYPTMSGDSGLNSDLVVREEIGAVKSQFARFASVCRPFAPVYRQMTLGAVAASAFGSDIKAAGELAYADVARAWRAYLANSNKGRPFVLIGHSQGSLMLQELIKREIEGKPIARQMVRAILPGYNTLVPQGRTVGGTFQSTPICTTASQRGCVMSWVSFRDGNPPPDAAMFGWSAAPGMTVACTNPASPGSTVWQPLDSYWYTRSTYPVPGGPIAWSSEGPPPTAYVRAEGLTSGKCVTNGRRGYLSLRTATVPGSKRTSRIGGEVGIGGMFLPGWGMHLADMSVAQGDLLRQIAELSAPPRTAVRP</sequence>
<dbReference type="SUPFAM" id="SSF53474">
    <property type="entry name" value="alpha/beta-Hydrolases"/>
    <property type="match status" value="1"/>
</dbReference>
<dbReference type="EMBL" id="CP060697">
    <property type="protein sequence ID" value="QNM82308.1"/>
    <property type="molecule type" value="Genomic_DNA"/>
</dbReference>
<reference evidence="1 2" key="1">
    <citation type="submission" date="2020-08" db="EMBL/GenBank/DDBJ databases">
        <title>Sphingomonas sp. sand1-3 16S ribosomal RNA gene Genome sequencing and assembly.</title>
        <authorList>
            <person name="Kang M."/>
        </authorList>
    </citation>
    <scope>NUCLEOTIDE SEQUENCE [LARGE SCALE GENOMIC DNA]</scope>
    <source>
        <strain evidence="2">sand1-3</strain>
    </source>
</reference>
<evidence type="ECO:0000313" key="1">
    <source>
        <dbReference type="EMBL" id="QNM82308.1"/>
    </source>
</evidence>
<dbReference type="InterPro" id="IPR021440">
    <property type="entry name" value="DUF3089"/>
</dbReference>
<dbReference type="Proteomes" id="UP000515861">
    <property type="component" value="Chromosome"/>
</dbReference>
<evidence type="ECO:0000313" key="2">
    <source>
        <dbReference type="Proteomes" id="UP000515861"/>
    </source>
</evidence>
<dbReference type="KEGG" id="ssau:H8M03_09820"/>